<protein>
    <submittedName>
        <fullName evidence="5">Helix-turn-helix transcriptional regulator</fullName>
    </submittedName>
</protein>
<keyword evidence="6" id="KW-1185">Reference proteome</keyword>
<name>A0ABT0L674_9GAMM</name>
<dbReference type="InterPro" id="IPR018060">
    <property type="entry name" value="HTH_AraC"/>
</dbReference>
<dbReference type="PROSITE" id="PS00041">
    <property type="entry name" value="HTH_ARAC_FAMILY_1"/>
    <property type="match status" value="1"/>
</dbReference>
<feature type="domain" description="HTH araC/xylS-type" evidence="4">
    <location>
        <begin position="1"/>
        <end position="76"/>
    </location>
</feature>
<dbReference type="InterPro" id="IPR018062">
    <property type="entry name" value="HTH_AraC-typ_CS"/>
</dbReference>
<keyword evidence="2" id="KW-0238">DNA-binding</keyword>
<evidence type="ECO:0000259" key="4">
    <source>
        <dbReference type="PROSITE" id="PS01124"/>
    </source>
</evidence>
<dbReference type="SUPFAM" id="SSF46689">
    <property type="entry name" value="Homeodomain-like"/>
    <property type="match status" value="1"/>
</dbReference>
<dbReference type="Proteomes" id="UP001203423">
    <property type="component" value="Unassembled WGS sequence"/>
</dbReference>
<reference evidence="5 6" key="1">
    <citation type="submission" date="2022-01" db="EMBL/GenBank/DDBJ databases">
        <title>Whole genome-based taxonomy of the Shewanellaceae.</title>
        <authorList>
            <person name="Martin-Rodriguez A.J."/>
        </authorList>
    </citation>
    <scope>NUCLEOTIDE SEQUENCE [LARGE SCALE GENOMIC DNA]</scope>
    <source>
        <strain evidence="5 6">DSM 17177</strain>
    </source>
</reference>
<dbReference type="SMART" id="SM00342">
    <property type="entry name" value="HTH_ARAC"/>
    <property type="match status" value="1"/>
</dbReference>
<keyword evidence="1" id="KW-0805">Transcription regulation</keyword>
<evidence type="ECO:0000313" key="6">
    <source>
        <dbReference type="Proteomes" id="UP001203423"/>
    </source>
</evidence>
<dbReference type="PROSITE" id="PS01124">
    <property type="entry name" value="HTH_ARAC_FAMILY_2"/>
    <property type="match status" value="1"/>
</dbReference>
<proteinExistence type="predicted"/>
<evidence type="ECO:0000256" key="2">
    <source>
        <dbReference type="ARBA" id="ARBA00023125"/>
    </source>
</evidence>
<evidence type="ECO:0000313" key="5">
    <source>
        <dbReference type="EMBL" id="MCL1123184.1"/>
    </source>
</evidence>
<evidence type="ECO:0000256" key="3">
    <source>
        <dbReference type="ARBA" id="ARBA00023163"/>
    </source>
</evidence>
<dbReference type="Pfam" id="PF12833">
    <property type="entry name" value="HTH_18"/>
    <property type="match status" value="1"/>
</dbReference>
<evidence type="ECO:0000256" key="1">
    <source>
        <dbReference type="ARBA" id="ARBA00023015"/>
    </source>
</evidence>
<dbReference type="InterPro" id="IPR020449">
    <property type="entry name" value="Tscrpt_reg_AraC-type_HTH"/>
</dbReference>
<dbReference type="PANTHER" id="PTHR43280:SF30">
    <property type="entry name" value="MMSAB OPERON REGULATORY PROTEIN"/>
    <property type="match status" value="1"/>
</dbReference>
<keyword evidence="3" id="KW-0804">Transcription</keyword>
<accession>A0ABT0L674</accession>
<dbReference type="RefSeq" id="WP_248938472.1">
    <property type="nucleotide sequence ID" value="NZ_JAKIKS010000003.1"/>
</dbReference>
<dbReference type="Gene3D" id="1.10.10.60">
    <property type="entry name" value="Homeodomain-like"/>
    <property type="match status" value="2"/>
</dbReference>
<dbReference type="PRINTS" id="PR00032">
    <property type="entry name" value="HTHARAC"/>
</dbReference>
<comment type="caution">
    <text evidence="5">The sequence shown here is derived from an EMBL/GenBank/DDBJ whole genome shotgun (WGS) entry which is preliminary data.</text>
</comment>
<organism evidence="5 6">
    <name type="scientific">Shewanella surugensis</name>
    <dbReference type="NCBI Taxonomy" id="212020"/>
    <lineage>
        <taxon>Bacteria</taxon>
        <taxon>Pseudomonadati</taxon>
        <taxon>Pseudomonadota</taxon>
        <taxon>Gammaproteobacteria</taxon>
        <taxon>Alteromonadales</taxon>
        <taxon>Shewanellaceae</taxon>
        <taxon>Shewanella</taxon>
    </lineage>
</organism>
<dbReference type="InterPro" id="IPR009057">
    <property type="entry name" value="Homeodomain-like_sf"/>
</dbReference>
<gene>
    <name evidence="5" type="ORF">L2764_01480</name>
</gene>
<dbReference type="PANTHER" id="PTHR43280">
    <property type="entry name" value="ARAC-FAMILY TRANSCRIPTIONAL REGULATOR"/>
    <property type="match status" value="1"/>
</dbReference>
<dbReference type="EMBL" id="JAKIKS010000003">
    <property type="protein sequence ID" value="MCL1123184.1"/>
    <property type="molecule type" value="Genomic_DNA"/>
</dbReference>
<sequence length="87" mass="10095">MATNRNKLSLAFKTYYGTTPLNWLKQQRMETAAQLLMSTQQSISDITYTVGYKDSNHFSTAFKQYSGLSPKQYRTQYAVCKEEKHVK</sequence>